<keyword evidence="4" id="KW-0804">Transcription</keyword>
<sequence>MVMMQPASDGGRGEDLALIARVADGDRIALEMLYRRHAGWLTTRLQARCGDPESTDIAVQDTFLSVWKSAKKFRGDGDVGAWIWGIGIRRLIDVLRKRKATPIDPAFIASAHRSAGGADQPAADDVVLSGGAYGDLATAMHRLPADLQAVLVATAIDGLSTKEAAALLGVAQGTVKTRLMRARRQLQEALT</sequence>
<dbReference type="KEGG" id="aym:YM304_42420"/>
<dbReference type="CDD" id="cd06171">
    <property type="entry name" value="Sigma70_r4"/>
    <property type="match status" value="1"/>
</dbReference>
<dbReference type="InterPro" id="IPR014284">
    <property type="entry name" value="RNA_pol_sigma-70_dom"/>
</dbReference>
<dbReference type="InterPro" id="IPR013249">
    <property type="entry name" value="RNA_pol_sigma70_r4_t2"/>
</dbReference>
<dbReference type="SUPFAM" id="SSF88659">
    <property type="entry name" value="Sigma3 and sigma4 domains of RNA polymerase sigma factors"/>
    <property type="match status" value="1"/>
</dbReference>
<proteinExistence type="inferred from homology"/>
<keyword evidence="8" id="KW-1185">Reference proteome</keyword>
<dbReference type="InterPro" id="IPR039425">
    <property type="entry name" value="RNA_pol_sigma-70-like"/>
</dbReference>
<evidence type="ECO:0000313" key="8">
    <source>
        <dbReference type="Proteomes" id="UP000011863"/>
    </source>
</evidence>
<evidence type="ECO:0000259" key="6">
    <source>
        <dbReference type="Pfam" id="PF08281"/>
    </source>
</evidence>
<feature type="domain" description="RNA polymerase sigma factor 70 region 4 type 2" evidence="6">
    <location>
        <begin position="135"/>
        <end position="186"/>
    </location>
</feature>
<dbReference type="InterPro" id="IPR036388">
    <property type="entry name" value="WH-like_DNA-bd_sf"/>
</dbReference>
<keyword evidence="2" id="KW-0805">Transcription regulation</keyword>
<dbReference type="NCBIfam" id="TIGR02937">
    <property type="entry name" value="sigma70-ECF"/>
    <property type="match status" value="1"/>
</dbReference>
<dbReference type="PANTHER" id="PTHR43133:SF46">
    <property type="entry name" value="RNA POLYMERASE SIGMA-70 FACTOR ECF SUBFAMILY"/>
    <property type="match status" value="1"/>
</dbReference>
<evidence type="ECO:0000256" key="4">
    <source>
        <dbReference type="ARBA" id="ARBA00023163"/>
    </source>
</evidence>
<keyword evidence="3" id="KW-0731">Sigma factor</keyword>
<dbReference type="Gene3D" id="1.10.10.10">
    <property type="entry name" value="Winged helix-like DNA-binding domain superfamily/Winged helix DNA-binding domain"/>
    <property type="match status" value="1"/>
</dbReference>
<gene>
    <name evidence="7" type="ORF">YM304_42420</name>
</gene>
<dbReference type="SUPFAM" id="SSF88946">
    <property type="entry name" value="Sigma2 domain of RNA polymerase sigma factors"/>
    <property type="match status" value="1"/>
</dbReference>
<organism evidence="7 8">
    <name type="scientific">Ilumatobacter coccineus (strain NBRC 103263 / KCTC 29153 / YM16-304)</name>
    <dbReference type="NCBI Taxonomy" id="1313172"/>
    <lineage>
        <taxon>Bacteria</taxon>
        <taxon>Bacillati</taxon>
        <taxon>Actinomycetota</taxon>
        <taxon>Acidimicrobiia</taxon>
        <taxon>Acidimicrobiales</taxon>
        <taxon>Ilumatobacteraceae</taxon>
        <taxon>Ilumatobacter</taxon>
    </lineage>
</organism>
<dbReference type="EMBL" id="AP012057">
    <property type="protein sequence ID" value="BAN04556.1"/>
    <property type="molecule type" value="Genomic_DNA"/>
</dbReference>
<feature type="domain" description="RNA polymerase sigma-70 region 2" evidence="5">
    <location>
        <begin position="33"/>
        <end position="100"/>
    </location>
</feature>
<evidence type="ECO:0000256" key="2">
    <source>
        <dbReference type="ARBA" id="ARBA00023015"/>
    </source>
</evidence>
<dbReference type="RefSeq" id="WP_015443803.1">
    <property type="nucleotide sequence ID" value="NC_020520.1"/>
</dbReference>
<dbReference type="GO" id="GO:0006352">
    <property type="term" value="P:DNA-templated transcription initiation"/>
    <property type="evidence" value="ECO:0007669"/>
    <property type="project" value="InterPro"/>
</dbReference>
<name>A0A6C7EKU1_ILUCY</name>
<protein>
    <submittedName>
        <fullName evidence="7">Putative RNA polymerase ECF subfamily sigma factor</fullName>
    </submittedName>
</protein>
<comment type="similarity">
    <text evidence="1">Belongs to the sigma-70 factor family. ECF subfamily.</text>
</comment>
<dbReference type="InterPro" id="IPR013324">
    <property type="entry name" value="RNA_pol_sigma_r3/r4-like"/>
</dbReference>
<dbReference type="GO" id="GO:0003677">
    <property type="term" value="F:DNA binding"/>
    <property type="evidence" value="ECO:0007669"/>
    <property type="project" value="InterPro"/>
</dbReference>
<dbReference type="Gene3D" id="1.10.1740.10">
    <property type="match status" value="1"/>
</dbReference>
<accession>A0A6C7EKU1</accession>
<reference evidence="7 8" key="1">
    <citation type="journal article" date="2013" name="Int. J. Syst. Evol. Microbiol.">
        <title>Ilumatobacter nonamiense sp. nov. and Ilumatobacter coccineum sp. nov., isolated from seashore sand.</title>
        <authorList>
            <person name="Matsumoto A."/>
            <person name="Kasai H."/>
            <person name="Matsuo Y."/>
            <person name="Shizuri Y."/>
            <person name="Ichikawa N."/>
            <person name="Fujita N."/>
            <person name="Omura S."/>
            <person name="Takahashi Y."/>
        </authorList>
    </citation>
    <scope>NUCLEOTIDE SEQUENCE [LARGE SCALE GENOMIC DNA]</scope>
    <source>
        <strain evidence="8">NBRC 103263 / KCTC 29153 / YM16-304</strain>
    </source>
</reference>
<evidence type="ECO:0000256" key="3">
    <source>
        <dbReference type="ARBA" id="ARBA00023082"/>
    </source>
</evidence>
<dbReference type="InterPro" id="IPR007627">
    <property type="entry name" value="RNA_pol_sigma70_r2"/>
</dbReference>
<dbReference type="PANTHER" id="PTHR43133">
    <property type="entry name" value="RNA POLYMERASE ECF-TYPE SIGMA FACTO"/>
    <property type="match status" value="1"/>
</dbReference>
<evidence type="ECO:0000256" key="1">
    <source>
        <dbReference type="ARBA" id="ARBA00010641"/>
    </source>
</evidence>
<dbReference type="Pfam" id="PF04542">
    <property type="entry name" value="Sigma70_r2"/>
    <property type="match status" value="1"/>
</dbReference>
<evidence type="ECO:0000259" key="5">
    <source>
        <dbReference type="Pfam" id="PF04542"/>
    </source>
</evidence>
<dbReference type="Pfam" id="PF08281">
    <property type="entry name" value="Sigma70_r4_2"/>
    <property type="match status" value="1"/>
</dbReference>
<dbReference type="GO" id="GO:0016987">
    <property type="term" value="F:sigma factor activity"/>
    <property type="evidence" value="ECO:0007669"/>
    <property type="project" value="UniProtKB-KW"/>
</dbReference>
<evidence type="ECO:0000313" key="7">
    <source>
        <dbReference type="EMBL" id="BAN04556.1"/>
    </source>
</evidence>
<dbReference type="Proteomes" id="UP000011863">
    <property type="component" value="Chromosome"/>
</dbReference>
<dbReference type="AlphaFoldDB" id="A0A6C7EKU1"/>
<dbReference type="InterPro" id="IPR013325">
    <property type="entry name" value="RNA_pol_sigma_r2"/>
</dbReference>